<dbReference type="GeneID" id="9926101"/>
<gene>
    <name evidence="2" type="ORF">Acj61p211</name>
</gene>
<proteinExistence type="predicted"/>
<accession>E5E4J2</accession>
<organism evidence="2 3">
    <name type="scientific">Acinetobacter phage Acj61</name>
    <dbReference type="NCBI Taxonomy" id="760732"/>
    <lineage>
        <taxon>Viruses</taxon>
        <taxon>Duplodnaviria</taxon>
        <taxon>Heunggongvirae</taxon>
        <taxon>Uroviricota</taxon>
        <taxon>Caudoviricetes</taxon>
        <taxon>Pantevenvirales</taxon>
        <taxon>Straboviridae</taxon>
        <taxon>Twarogvirinae</taxon>
        <taxon>Lasallevirus</taxon>
        <taxon>Lasallevirus Acj61</taxon>
        <taxon>Acinetobacter virus Acj61</taxon>
    </lineage>
</organism>
<feature type="region of interest" description="Disordered" evidence="1">
    <location>
        <begin position="78"/>
        <end position="115"/>
    </location>
</feature>
<protein>
    <submittedName>
        <fullName evidence="2">Uncharacterized protein</fullName>
    </submittedName>
</protein>
<feature type="compositionally biased region" description="Basic and acidic residues" evidence="1">
    <location>
        <begin position="101"/>
        <end position="115"/>
    </location>
</feature>
<evidence type="ECO:0000256" key="1">
    <source>
        <dbReference type="SAM" id="MobiDB-lite"/>
    </source>
</evidence>
<name>E5E4J2_9CAUD</name>
<dbReference type="KEGG" id="vg:9926101"/>
<reference evidence="2 3" key="1">
    <citation type="journal article" date="2010" name="Virol. J.">
        <title>Genomes of the T4-related bacteriophages as windows on microbial genome evolution.</title>
        <authorList>
            <person name="Petrov V.M."/>
            <person name="Ratnayaka S."/>
            <person name="Nolan J.M."/>
            <person name="Miller E.S."/>
            <person name="Karam J.D."/>
        </authorList>
    </citation>
    <scope>NUCLEOTIDE SEQUENCE [LARGE SCALE GENOMIC DNA]</scope>
</reference>
<keyword evidence="3" id="KW-1185">Reference proteome</keyword>
<evidence type="ECO:0000313" key="3">
    <source>
        <dbReference type="Proteomes" id="UP000008730"/>
    </source>
</evidence>
<sequence>MNLNAPASLKHLLLASIISIASATSATLAVVNSQDYSADIQYLKVLNAATEKRLTDSNLKRPTFDEVDTMMDERSNYNQAIERHPEIDYSEGSNDPVPEPAVKETPKPKPSIKDTCDLQKNRLHWELFGEPAPGCNI</sequence>
<dbReference type="Proteomes" id="UP000008730">
    <property type="component" value="Segment"/>
</dbReference>
<feature type="compositionally biased region" description="Basic and acidic residues" evidence="1">
    <location>
        <begin position="78"/>
        <end position="87"/>
    </location>
</feature>
<dbReference type="RefSeq" id="YP_004009828.1">
    <property type="nucleotide sequence ID" value="NC_014661.1"/>
</dbReference>
<dbReference type="EMBL" id="GU911519">
    <property type="protein sequence ID" value="ADG36176.1"/>
    <property type="molecule type" value="Genomic_DNA"/>
</dbReference>
<evidence type="ECO:0000313" key="2">
    <source>
        <dbReference type="EMBL" id="ADG36176.1"/>
    </source>
</evidence>